<gene>
    <name evidence="2" type="ORF">SAMN03080599_03189</name>
</gene>
<evidence type="ECO:0008006" key="4">
    <source>
        <dbReference type="Google" id="ProtNLM"/>
    </source>
</evidence>
<dbReference type="Gene3D" id="3.30.565.40">
    <property type="entry name" value="Fervidobacterium nodosum Rt17-B1 like"/>
    <property type="match status" value="1"/>
</dbReference>
<dbReference type="AlphaFoldDB" id="A0A1G5S891"/>
<dbReference type="EMBL" id="FMWL01000027">
    <property type="protein sequence ID" value="SCZ81941.1"/>
    <property type="molecule type" value="Genomic_DNA"/>
</dbReference>
<name>A0A1G5S891_9FIRM</name>
<dbReference type="Proteomes" id="UP000199208">
    <property type="component" value="Unassembled WGS sequence"/>
</dbReference>
<protein>
    <recommendedName>
        <fullName evidence="4">DUF3298 domain-containing protein</fullName>
    </recommendedName>
</protein>
<keyword evidence="3" id="KW-1185">Reference proteome</keyword>
<dbReference type="STRING" id="1120920.SAMN03080599_03189"/>
<organism evidence="2 3">
    <name type="scientific">Acidaminobacter hydrogenoformans DSM 2784</name>
    <dbReference type="NCBI Taxonomy" id="1120920"/>
    <lineage>
        <taxon>Bacteria</taxon>
        <taxon>Bacillati</taxon>
        <taxon>Bacillota</taxon>
        <taxon>Clostridia</taxon>
        <taxon>Peptostreptococcales</taxon>
        <taxon>Acidaminobacteraceae</taxon>
        <taxon>Acidaminobacter</taxon>
    </lineage>
</organism>
<sequence>MDSKKVMRILGMILTAALFFGGCAAQNNKVTNPGEGAAEGPAGVTEDQAATDAAVTGTAEGSEELSVEPAETEGVQGLMAAGAESEGEGIAGLVEGKPQPRLAQSTQEMRYGVKEAWIRSESAEVRYPVIEGLENLELQDEMNKAIYSAIDGYVVSANGDGDQVTLDYEITRMDDKILSVVITGLQPHLKSTYDVMFSVNLDANTSKEIKASNLFLSDEASRAALTALICEADTSFDSDFGPWLGIYFEGENLNFFYLENDKAAVYNVISLPLEAVIPYFKMVPWSEEVEPEAAETPQS</sequence>
<evidence type="ECO:0000313" key="2">
    <source>
        <dbReference type="EMBL" id="SCZ81941.1"/>
    </source>
</evidence>
<proteinExistence type="predicted"/>
<reference evidence="2 3" key="1">
    <citation type="submission" date="2016-10" db="EMBL/GenBank/DDBJ databases">
        <authorList>
            <person name="de Groot N.N."/>
        </authorList>
    </citation>
    <scope>NUCLEOTIDE SEQUENCE [LARGE SCALE GENOMIC DNA]</scope>
    <source>
        <strain evidence="2 3">DSM 2784</strain>
    </source>
</reference>
<dbReference type="PROSITE" id="PS51257">
    <property type="entry name" value="PROKAR_LIPOPROTEIN"/>
    <property type="match status" value="1"/>
</dbReference>
<evidence type="ECO:0000313" key="3">
    <source>
        <dbReference type="Proteomes" id="UP000199208"/>
    </source>
</evidence>
<feature type="signal peptide" evidence="1">
    <location>
        <begin position="1"/>
        <end position="25"/>
    </location>
</feature>
<evidence type="ECO:0000256" key="1">
    <source>
        <dbReference type="SAM" id="SignalP"/>
    </source>
</evidence>
<accession>A0A1G5S891</accession>
<feature type="chain" id="PRO_5011689118" description="DUF3298 domain-containing protein" evidence="1">
    <location>
        <begin position="26"/>
        <end position="299"/>
    </location>
</feature>
<dbReference type="RefSeq" id="WP_092593248.1">
    <property type="nucleotide sequence ID" value="NZ_FMWL01000027.1"/>
</dbReference>
<dbReference type="OrthoDB" id="2067190at2"/>
<keyword evidence="1" id="KW-0732">Signal</keyword>